<keyword evidence="4" id="KW-0812">Transmembrane</keyword>
<proteinExistence type="predicted"/>
<feature type="compositionally biased region" description="Low complexity" evidence="3">
    <location>
        <begin position="360"/>
        <end position="382"/>
    </location>
</feature>
<dbReference type="InterPro" id="IPR051560">
    <property type="entry name" value="MAM_domain-containing"/>
</dbReference>
<dbReference type="AlphaFoldDB" id="A0A0B7A2S2"/>
<dbReference type="SMART" id="SM00032">
    <property type="entry name" value="CCP"/>
    <property type="match status" value="2"/>
</dbReference>
<organism evidence="7">
    <name type="scientific">Arion vulgaris</name>
    <dbReference type="NCBI Taxonomy" id="1028688"/>
    <lineage>
        <taxon>Eukaryota</taxon>
        <taxon>Metazoa</taxon>
        <taxon>Spiralia</taxon>
        <taxon>Lophotrochozoa</taxon>
        <taxon>Mollusca</taxon>
        <taxon>Gastropoda</taxon>
        <taxon>Heterobranchia</taxon>
        <taxon>Euthyneura</taxon>
        <taxon>Panpulmonata</taxon>
        <taxon>Eupulmonata</taxon>
        <taxon>Stylommatophora</taxon>
        <taxon>Helicina</taxon>
        <taxon>Arionoidea</taxon>
        <taxon>Arionidae</taxon>
        <taxon>Arion</taxon>
    </lineage>
</organism>
<evidence type="ECO:0000256" key="3">
    <source>
        <dbReference type="SAM" id="MobiDB-lite"/>
    </source>
</evidence>
<feature type="region of interest" description="Disordered" evidence="3">
    <location>
        <begin position="403"/>
        <end position="433"/>
    </location>
</feature>
<dbReference type="SUPFAM" id="SSF57535">
    <property type="entry name" value="Complement control module/SCR domain"/>
    <property type="match status" value="2"/>
</dbReference>
<feature type="domain" description="MAM" evidence="5">
    <location>
        <begin position="140"/>
        <end position="312"/>
    </location>
</feature>
<dbReference type="InterPro" id="IPR035976">
    <property type="entry name" value="Sushi/SCR/CCP_sf"/>
</dbReference>
<feature type="transmembrane region" description="Helical" evidence="4">
    <location>
        <begin position="565"/>
        <end position="592"/>
    </location>
</feature>
<feature type="domain" description="Sushi" evidence="6">
    <location>
        <begin position="26"/>
        <end position="80"/>
    </location>
</feature>
<dbReference type="InterPro" id="IPR000998">
    <property type="entry name" value="MAM_dom"/>
</dbReference>
<dbReference type="EMBL" id="HACG01027395">
    <property type="protein sequence ID" value="CEK74260.1"/>
    <property type="molecule type" value="Transcribed_RNA"/>
</dbReference>
<dbReference type="SUPFAM" id="SSF49899">
    <property type="entry name" value="Concanavalin A-like lectins/glucanases"/>
    <property type="match status" value="1"/>
</dbReference>
<dbReference type="Gene3D" id="2.10.70.10">
    <property type="entry name" value="Complement Module, domain 1"/>
    <property type="match status" value="2"/>
</dbReference>
<keyword evidence="1 2" id="KW-1015">Disulfide bond</keyword>
<dbReference type="PANTHER" id="PTHR23282:SF146">
    <property type="entry name" value="RT07201P-RELATED"/>
    <property type="match status" value="1"/>
</dbReference>
<feature type="compositionally biased region" description="Basic and acidic residues" evidence="3">
    <location>
        <begin position="484"/>
        <end position="493"/>
    </location>
</feature>
<accession>A0A0B7A2S2</accession>
<dbReference type="PROSITE" id="PS50060">
    <property type="entry name" value="MAM_2"/>
    <property type="match status" value="1"/>
</dbReference>
<dbReference type="CDD" id="cd06263">
    <property type="entry name" value="MAM"/>
    <property type="match status" value="1"/>
</dbReference>
<dbReference type="InterPro" id="IPR000436">
    <property type="entry name" value="Sushi_SCR_CCP_dom"/>
</dbReference>
<keyword evidence="2" id="KW-0768">Sushi</keyword>
<dbReference type="Gene3D" id="2.60.120.200">
    <property type="match status" value="1"/>
</dbReference>
<evidence type="ECO:0000313" key="7">
    <source>
        <dbReference type="EMBL" id="CEK74260.1"/>
    </source>
</evidence>
<keyword evidence="4" id="KW-1133">Transmembrane helix</keyword>
<keyword evidence="4" id="KW-0472">Membrane</keyword>
<evidence type="ECO:0008006" key="9">
    <source>
        <dbReference type="Google" id="ProtNLM"/>
    </source>
</evidence>
<feature type="compositionally biased region" description="Low complexity" evidence="3">
    <location>
        <begin position="462"/>
        <end position="483"/>
    </location>
</feature>
<feature type="domain" description="Sushi" evidence="6">
    <location>
        <begin position="81"/>
        <end position="136"/>
    </location>
</feature>
<dbReference type="CDD" id="cd00033">
    <property type="entry name" value="CCP"/>
    <property type="match status" value="2"/>
</dbReference>
<feature type="region of interest" description="Disordered" evidence="3">
    <location>
        <begin position="459"/>
        <end position="542"/>
    </location>
</feature>
<evidence type="ECO:0000256" key="4">
    <source>
        <dbReference type="SAM" id="Phobius"/>
    </source>
</evidence>
<evidence type="ECO:0000313" key="8">
    <source>
        <dbReference type="EMBL" id="CEK74261.1"/>
    </source>
</evidence>
<feature type="transmembrane region" description="Helical" evidence="4">
    <location>
        <begin position="7"/>
        <end position="25"/>
    </location>
</feature>
<sequence length="620" mass="68285">MDFLHPCWILYVIFYFLDWNIIYAAKACPTLRLARGKTKLQSQGRLIRFSCKKGFDIVGVKFAVCLPSGQWSQQKPTCVAPTCKKPDKQPPNMIVEQLYKGGVLKYTCTAGVTRSGPEMLLCDGSQWSDQPPKCIESAALGCDFENDNLCGWSQDDTDDFDWIRTSGETPTTHTGPMFDHTTNNSKGSYLFMESSAPQTTGQKTRLISPQYAPGQMNNMCLEFYYHMFGTEGVGEVGDLDVYVRPQNVNTTQLNAARSIFHRSGNQGDQWIRGGAELKQQSLPFNIVFEATKLKSWSGDIAIDDVKLKKCSEQTTTAAQSGRITNANRNDDFITSELLTSKITTKNLPTTKTTKRDIKQVTTPRSSSSVRTTRRVTVSTTGSTKKQLITNTLRNIVTSATKVTSTLTPSLTKPTGRIRDNVSPSSAPFGDSGIITGKMKASTNKLSSVSPSLRTTASKYRLDITNDNNNTTDGNDNINDNGGISDKRGSRTEPSDYIDYEDPNSRKDVNESSTQNDSRGPFVDYGYKNSNDNGDAISSPEEDDIDGLVADTGAVKKGARSTGIPAFIPLIVGIVASVVVGVIVIALLAWIWVRSQRQKQEKNHDDQMNIITEYVETNLNN</sequence>
<feature type="compositionally biased region" description="Low complexity" evidence="3">
    <location>
        <begin position="403"/>
        <end position="414"/>
    </location>
</feature>
<evidence type="ECO:0000256" key="1">
    <source>
        <dbReference type="ARBA" id="ARBA00023157"/>
    </source>
</evidence>
<feature type="region of interest" description="Disordered" evidence="3">
    <location>
        <begin position="354"/>
        <end position="382"/>
    </location>
</feature>
<dbReference type="PRINTS" id="PR00020">
    <property type="entry name" value="MAMDOMAIN"/>
</dbReference>
<reference evidence="7" key="1">
    <citation type="submission" date="2014-12" db="EMBL/GenBank/DDBJ databases">
        <title>Insight into the proteome of Arion vulgaris.</title>
        <authorList>
            <person name="Aradska J."/>
            <person name="Bulat T."/>
            <person name="Smidak R."/>
            <person name="Sarate P."/>
            <person name="Gangsoo J."/>
            <person name="Sialana F."/>
            <person name="Bilban M."/>
            <person name="Lubec G."/>
        </authorList>
    </citation>
    <scope>NUCLEOTIDE SEQUENCE</scope>
    <source>
        <tissue evidence="7">Skin</tissue>
    </source>
</reference>
<protein>
    <recommendedName>
        <fullName evidence="9">Sushi domain-containing protein</fullName>
    </recommendedName>
</protein>
<dbReference type="PANTHER" id="PTHR23282">
    <property type="entry name" value="APICAL ENDOSOMAL GLYCOPROTEIN PRECURSOR"/>
    <property type="match status" value="1"/>
</dbReference>
<evidence type="ECO:0000259" key="6">
    <source>
        <dbReference type="PROSITE" id="PS50923"/>
    </source>
</evidence>
<feature type="disulfide bond" evidence="2">
    <location>
        <begin position="51"/>
        <end position="78"/>
    </location>
</feature>
<dbReference type="InterPro" id="IPR013320">
    <property type="entry name" value="ConA-like_dom_sf"/>
</dbReference>
<evidence type="ECO:0000259" key="5">
    <source>
        <dbReference type="PROSITE" id="PS50060"/>
    </source>
</evidence>
<dbReference type="PROSITE" id="PS50923">
    <property type="entry name" value="SUSHI"/>
    <property type="match status" value="2"/>
</dbReference>
<evidence type="ECO:0000256" key="2">
    <source>
        <dbReference type="PROSITE-ProRule" id="PRU00302"/>
    </source>
</evidence>
<dbReference type="Pfam" id="PF00084">
    <property type="entry name" value="Sushi"/>
    <property type="match status" value="1"/>
</dbReference>
<name>A0A0B7A2S2_9EUPU</name>
<comment type="caution">
    <text evidence="2">Lacks conserved residue(s) required for the propagation of feature annotation.</text>
</comment>
<dbReference type="SMART" id="SM00137">
    <property type="entry name" value="MAM"/>
    <property type="match status" value="1"/>
</dbReference>
<gene>
    <name evidence="7" type="primary">ORF90312</name>
    <name evidence="8" type="synonym">ORF90319</name>
</gene>
<dbReference type="GO" id="GO:0016020">
    <property type="term" value="C:membrane"/>
    <property type="evidence" value="ECO:0007669"/>
    <property type="project" value="InterPro"/>
</dbReference>
<dbReference type="EMBL" id="HACG01027396">
    <property type="protein sequence ID" value="CEK74261.1"/>
    <property type="molecule type" value="Transcribed_RNA"/>
</dbReference>
<dbReference type="Pfam" id="PF00629">
    <property type="entry name" value="MAM"/>
    <property type="match status" value="1"/>
</dbReference>